<dbReference type="NCBIfam" id="TIGR02385">
    <property type="entry name" value="RelE_StbE"/>
    <property type="match status" value="1"/>
</dbReference>
<dbReference type="Proteomes" id="UP000320653">
    <property type="component" value="Unassembled WGS sequence"/>
</dbReference>
<dbReference type="AlphaFoldDB" id="A0A561R202"/>
<dbReference type="InterPro" id="IPR035093">
    <property type="entry name" value="RelE/ParE_toxin_dom_sf"/>
</dbReference>
<reference evidence="3 4" key="1">
    <citation type="submission" date="2019-06" db="EMBL/GenBank/DDBJ databases">
        <title>Sorghum-associated microbial communities from plants grown in Nebraska, USA.</title>
        <authorList>
            <person name="Schachtman D."/>
        </authorList>
    </citation>
    <scope>NUCLEOTIDE SEQUENCE [LARGE SCALE GENOMIC DNA]</scope>
    <source>
        <strain evidence="3 4">1225</strain>
    </source>
</reference>
<name>A0A561R202_9HYPH</name>
<organism evidence="3 4">
    <name type="scientific">Neorhizobium alkalisoli</name>
    <dbReference type="NCBI Taxonomy" id="528178"/>
    <lineage>
        <taxon>Bacteria</taxon>
        <taxon>Pseudomonadati</taxon>
        <taxon>Pseudomonadota</taxon>
        <taxon>Alphaproteobacteria</taxon>
        <taxon>Hyphomicrobiales</taxon>
        <taxon>Rhizobiaceae</taxon>
        <taxon>Rhizobium/Agrobacterium group</taxon>
        <taxon>Neorhizobium</taxon>
    </lineage>
</organism>
<dbReference type="InterPro" id="IPR051803">
    <property type="entry name" value="TA_system_RelE-like_toxin"/>
</dbReference>
<dbReference type="EMBL" id="VIWP01000002">
    <property type="protein sequence ID" value="TWF56593.1"/>
    <property type="molecule type" value="Genomic_DNA"/>
</dbReference>
<dbReference type="PANTHER" id="PTHR33755:SF6">
    <property type="entry name" value="PLASMID STABILIZATION SYSTEM PROTEIN"/>
    <property type="match status" value="1"/>
</dbReference>
<comment type="similarity">
    <text evidence="1">Belongs to the RelE toxin family.</text>
</comment>
<protein>
    <submittedName>
        <fullName evidence="3">Addiction module RelE/StbE family toxin</fullName>
    </submittedName>
</protein>
<comment type="caution">
    <text evidence="3">The sequence shown here is derived from an EMBL/GenBank/DDBJ whole genome shotgun (WGS) entry which is preliminary data.</text>
</comment>
<accession>A0A561R202</accession>
<dbReference type="RefSeq" id="WP_246690695.1">
    <property type="nucleotide sequence ID" value="NZ_VIWP01000002.1"/>
</dbReference>
<dbReference type="Gene3D" id="3.30.2310.20">
    <property type="entry name" value="RelE-like"/>
    <property type="match status" value="1"/>
</dbReference>
<dbReference type="InterPro" id="IPR007712">
    <property type="entry name" value="RelE/ParE_toxin"/>
</dbReference>
<sequence length="97" mass="11042">MALNVEFTPEAVSDLRDIHAYIAEFDPGTADRVISRIRQTTDMFGHFPMLGREGSLSDTREFAIPGLPYTIVYRISSKTSLDILTIVHQRKRYPPET</sequence>
<evidence type="ECO:0000313" key="3">
    <source>
        <dbReference type="EMBL" id="TWF56593.1"/>
    </source>
</evidence>
<proteinExistence type="inferred from homology"/>
<keyword evidence="2" id="KW-1277">Toxin-antitoxin system</keyword>
<evidence type="ECO:0000256" key="2">
    <source>
        <dbReference type="ARBA" id="ARBA00022649"/>
    </source>
</evidence>
<evidence type="ECO:0000313" key="4">
    <source>
        <dbReference type="Proteomes" id="UP000320653"/>
    </source>
</evidence>
<keyword evidence="4" id="KW-1185">Reference proteome</keyword>
<dbReference type="PANTHER" id="PTHR33755">
    <property type="entry name" value="TOXIN PARE1-RELATED"/>
    <property type="match status" value="1"/>
</dbReference>
<gene>
    <name evidence="3" type="ORF">FHW37_102228</name>
</gene>
<evidence type="ECO:0000256" key="1">
    <source>
        <dbReference type="ARBA" id="ARBA00006226"/>
    </source>
</evidence>
<dbReference type="Pfam" id="PF05016">
    <property type="entry name" value="ParE_toxin"/>
    <property type="match status" value="1"/>
</dbReference>